<dbReference type="EMBL" id="CP107551">
    <property type="protein sequence ID" value="UYP19260.1"/>
    <property type="molecule type" value="Genomic_DNA"/>
</dbReference>
<sequence length="222" mass="23665">MRNHGHPHGPRPHSTRRDRIERTLPGGPFRPDGPRRRGPHPHGDGPFPHPRHGGPGHRGGRRGRAQRGDVRAAVLRLLATEPMHGYQLMEAVAERTGGAWRPSPGAIYPTLSQLEDEGLVTVEKEGGRKLASLTEAGRAYLDDPENGVGDPFAGHTRDAAGPDLRGALRELQDAVRAVAVNGTDADAAAAHAVLVEARRSVYRILAGDAVTPGDGTPTTPED</sequence>
<evidence type="ECO:0000313" key="2">
    <source>
        <dbReference type="Proteomes" id="UP001156484"/>
    </source>
</evidence>
<keyword evidence="2" id="KW-1185">Reference proteome</keyword>
<dbReference type="Proteomes" id="UP001156484">
    <property type="component" value="Chromosome"/>
</dbReference>
<name>A0ACD4DGP6_9NOCA</name>
<accession>A0ACD4DGP6</accession>
<evidence type="ECO:0000313" key="1">
    <source>
        <dbReference type="EMBL" id="UYP19260.1"/>
    </source>
</evidence>
<reference evidence="1" key="1">
    <citation type="submission" date="2022-10" db="EMBL/GenBank/DDBJ databases">
        <title>Rhodococcus ferula Z13 complete genome.</title>
        <authorList>
            <person name="Long X."/>
            <person name="Zang M."/>
        </authorList>
    </citation>
    <scope>NUCLEOTIDE SEQUENCE</scope>
    <source>
        <strain evidence="1">Z13</strain>
    </source>
</reference>
<organism evidence="1 2">
    <name type="scientific">Rhodococcus sacchari</name>
    <dbReference type="NCBI Taxonomy" id="2962047"/>
    <lineage>
        <taxon>Bacteria</taxon>
        <taxon>Bacillati</taxon>
        <taxon>Actinomycetota</taxon>
        <taxon>Actinomycetes</taxon>
        <taxon>Mycobacteriales</taxon>
        <taxon>Nocardiaceae</taxon>
        <taxon>Rhodococcus</taxon>
    </lineage>
</organism>
<proteinExistence type="predicted"/>
<protein>
    <submittedName>
        <fullName evidence="1">PadR family transcriptional regulator</fullName>
    </submittedName>
</protein>
<gene>
    <name evidence="1" type="ORF">OED52_01380</name>
</gene>